<dbReference type="RefSeq" id="WP_167210893.1">
    <property type="nucleotide sequence ID" value="NZ_CP050063.1"/>
</dbReference>
<reference evidence="3 4" key="1">
    <citation type="submission" date="2020-03" db="EMBL/GenBank/DDBJ databases">
        <authorList>
            <person name="Kim M.K."/>
        </authorList>
    </citation>
    <scope>NUCLEOTIDE SEQUENCE [LARGE SCALE GENOMIC DNA]</scope>
    <source>
        <strain evidence="3 4">BT328</strain>
    </source>
</reference>
<sequence length="313" mass="32830">MNRITFDNEGEIRVKSLAGAVIINVLLVAILLLVHLSQTIPNPPPIQFVEVNFGTDSRGSGRIQTYNKASDSPNPENVKAAEKRPNPKVNTTPRLEKSRPTPVPKVEEAKPAKTASEKPIIASKTESPVTTPERPEPKRVETSKAAPVEKPAPPAPPKKVETVNNDALFKKSSGGGGSNGTVGKASGTGGNNNGDDASGVGDKGNPNGKIDAKSLYGTPGGAATGVAFDVSGWSMASRPAVNDDSDETGKIIFKITVDGDGEIIRVQQQQSTVSPAVAEQYRKAVQRLRLKPKGGSTPPTSTGTITFIIKAKD</sequence>
<name>A0A6G9AQ26_9BACT</name>
<feature type="compositionally biased region" description="Polar residues" evidence="1">
    <location>
        <begin position="57"/>
        <end position="75"/>
    </location>
</feature>
<dbReference type="Proteomes" id="UP000501802">
    <property type="component" value="Chromosome"/>
</dbReference>
<evidence type="ECO:0000256" key="2">
    <source>
        <dbReference type="SAM" id="Phobius"/>
    </source>
</evidence>
<gene>
    <name evidence="3" type="ORF">G8759_19145</name>
</gene>
<feature type="region of interest" description="Disordered" evidence="1">
    <location>
        <begin position="57"/>
        <end position="212"/>
    </location>
</feature>
<keyword evidence="2" id="KW-0472">Membrane</keyword>
<proteinExistence type="predicted"/>
<keyword evidence="4" id="KW-1185">Reference proteome</keyword>
<evidence type="ECO:0000256" key="1">
    <source>
        <dbReference type="SAM" id="MobiDB-lite"/>
    </source>
</evidence>
<keyword evidence="2" id="KW-0812">Transmembrane</keyword>
<feature type="transmembrane region" description="Helical" evidence="2">
    <location>
        <begin position="12"/>
        <end position="36"/>
    </location>
</feature>
<feature type="compositionally biased region" description="Basic and acidic residues" evidence="1">
    <location>
        <begin position="94"/>
        <end position="111"/>
    </location>
</feature>
<dbReference type="EMBL" id="CP050063">
    <property type="protein sequence ID" value="QIP14577.1"/>
    <property type="molecule type" value="Genomic_DNA"/>
</dbReference>
<evidence type="ECO:0000313" key="4">
    <source>
        <dbReference type="Proteomes" id="UP000501802"/>
    </source>
</evidence>
<evidence type="ECO:0000313" key="3">
    <source>
        <dbReference type="EMBL" id="QIP14577.1"/>
    </source>
</evidence>
<accession>A0A6G9AQ26</accession>
<dbReference type="KEGG" id="spib:G8759_19145"/>
<dbReference type="AlphaFoldDB" id="A0A6G9AQ26"/>
<evidence type="ECO:0008006" key="5">
    <source>
        <dbReference type="Google" id="ProtNLM"/>
    </source>
</evidence>
<keyword evidence="2" id="KW-1133">Transmembrane helix</keyword>
<feature type="compositionally biased region" description="Gly residues" evidence="1">
    <location>
        <begin position="173"/>
        <end position="192"/>
    </location>
</feature>
<organism evidence="3 4">
    <name type="scientific">Spirosoma aureum</name>
    <dbReference type="NCBI Taxonomy" id="2692134"/>
    <lineage>
        <taxon>Bacteria</taxon>
        <taxon>Pseudomonadati</taxon>
        <taxon>Bacteroidota</taxon>
        <taxon>Cytophagia</taxon>
        <taxon>Cytophagales</taxon>
        <taxon>Cytophagaceae</taxon>
        <taxon>Spirosoma</taxon>
    </lineage>
</organism>
<protein>
    <recommendedName>
        <fullName evidence="5">Energy transducer TonB</fullName>
    </recommendedName>
</protein>
<feature type="compositionally biased region" description="Basic and acidic residues" evidence="1">
    <location>
        <begin position="133"/>
        <end position="142"/>
    </location>
</feature>
<dbReference type="SUPFAM" id="SSF74653">
    <property type="entry name" value="TolA/TonB C-terminal domain"/>
    <property type="match status" value="1"/>
</dbReference>